<protein>
    <submittedName>
        <fullName evidence="2">Predicted protein</fullName>
    </submittedName>
</protein>
<proteinExistence type="predicted"/>
<dbReference type="KEGG" id="lbc:LACBIDRAFT_318859"/>
<feature type="domain" description="Tetrapyrrole biosynthesis uroporphyrinogen III synthase" evidence="1">
    <location>
        <begin position="16"/>
        <end position="271"/>
    </location>
</feature>
<evidence type="ECO:0000313" key="2">
    <source>
        <dbReference type="EMBL" id="EDR09617.1"/>
    </source>
</evidence>
<evidence type="ECO:0000259" key="1">
    <source>
        <dbReference type="Pfam" id="PF02602"/>
    </source>
</evidence>
<sequence length="283" mass="31457">MSKVLLLREPSQGVPDRYQTTLTSSGYRTICVPVLETVHTNLNALKDIIREPKAFRGVIITSRRVCDAWKLALADLAESPHEDREGVARWSTVPFYVVGQATASALKELESLYAGIGFCRLDIRGESSGTAEQLGHFILNDRTSRSGQLLYLTGDKNRDTLPNILPGGGIELHPLRVYETQGSSTFEQELLVALESFPKDYSAWWIVYFAPSAAEFVTPILRRHFDFSLSEKTGRKMKIASIGPTTATFLREVLELQVDAVASKPTPEELVSSIVAFDRSHEL</sequence>
<evidence type="ECO:0000313" key="3">
    <source>
        <dbReference type="Proteomes" id="UP000001194"/>
    </source>
</evidence>
<dbReference type="PANTHER" id="PTHR12390">
    <property type="entry name" value="UROPORPHYRINOGEN III SYNTHASE"/>
    <property type="match status" value="1"/>
</dbReference>
<dbReference type="GO" id="GO:0005829">
    <property type="term" value="C:cytosol"/>
    <property type="evidence" value="ECO:0007669"/>
    <property type="project" value="TreeGrafter"/>
</dbReference>
<dbReference type="RefSeq" id="XP_001879966.1">
    <property type="nucleotide sequence ID" value="XM_001879931.1"/>
</dbReference>
<accession>B0D799</accession>
<dbReference type="HOGENOM" id="CLU_051874_0_1_1"/>
<dbReference type="EMBL" id="DS547099">
    <property type="protein sequence ID" value="EDR09617.1"/>
    <property type="molecule type" value="Genomic_DNA"/>
</dbReference>
<dbReference type="STRING" id="486041.B0D799"/>
<dbReference type="GO" id="GO:0004852">
    <property type="term" value="F:uroporphyrinogen-III synthase activity"/>
    <property type="evidence" value="ECO:0007669"/>
    <property type="project" value="InterPro"/>
</dbReference>
<reference evidence="2 3" key="1">
    <citation type="journal article" date="2008" name="Nature">
        <title>The genome of Laccaria bicolor provides insights into mycorrhizal symbiosis.</title>
        <authorList>
            <person name="Martin F."/>
            <person name="Aerts A."/>
            <person name="Ahren D."/>
            <person name="Brun A."/>
            <person name="Danchin E.G.J."/>
            <person name="Duchaussoy F."/>
            <person name="Gibon J."/>
            <person name="Kohler A."/>
            <person name="Lindquist E."/>
            <person name="Pereda V."/>
            <person name="Salamov A."/>
            <person name="Shapiro H.J."/>
            <person name="Wuyts J."/>
            <person name="Blaudez D."/>
            <person name="Buee M."/>
            <person name="Brokstein P."/>
            <person name="Canbaeck B."/>
            <person name="Cohen D."/>
            <person name="Courty P.E."/>
            <person name="Coutinho P.M."/>
            <person name="Delaruelle C."/>
            <person name="Detter J.C."/>
            <person name="Deveau A."/>
            <person name="DiFazio S."/>
            <person name="Duplessis S."/>
            <person name="Fraissinet-Tachet L."/>
            <person name="Lucic E."/>
            <person name="Frey-Klett P."/>
            <person name="Fourrey C."/>
            <person name="Feussner I."/>
            <person name="Gay G."/>
            <person name="Grimwood J."/>
            <person name="Hoegger P.J."/>
            <person name="Jain P."/>
            <person name="Kilaru S."/>
            <person name="Labbe J."/>
            <person name="Lin Y.C."/>
            <person name="Legue V."/>
            <person name="Le Tacon F."/>
            <person name="Marmeisse R."/>
            <person name="Melayah D."/>
            <person name="Montanini B."/>
            <person name="Muratet M."/>
            <person name="Nehls U."/>
            <person name="Niculita-Hirzel H."/>
            <person name="Oudot-Le Secq M.P."/>
            <person name="Peter M."/>
            <person name="Quesneville H."/>
            <person name="Rajashekar B."/>
            <person name="Reich M."/>
            <person name="Rouhier N."/>
            <person name="Schmutz J."/>
            <person name="Yin T."/>
            <person name="Chalot M."/>
            <person name="Henrissat B."/>
            <person name="Kuees U."/>
            <person name="Lucas S."/>
            <person name="Van de Peer Y."/>
            <person name="Podila G.K."/>
            <person name="Polle A."/>
            <person name="Pukkila P.J."/>
            <person name="Richardson P.M."/>
            <person name="Rouze P."/>
            <person name="Sanders I.R."/>
            <person name="Stajich J.E."/>
            <person name="Tunlid A."/>
            <person name="Tuskan G."/>
            <person name="Grigoriev I.V."/>
        </authorList>
    </citation>
    <scope>NUCLEOTIDE SEQUENCE [LARGE SCALE GENOMIC DNA]</scope>
    <source>
        <strain evidence="3">S238N-H82 / ATCC MYA-4686</strain>
    </source>
</reference>
<dbReference type="InterPro" id="IPR039793">
    <property type="entry name" value="UROS/Hem4"/>
</dbReference>
<organism evidence="3">
    <name type="scientific">Laccaria bicolor (strain S238N-H82 / ATCC MYA-4686)</name>
    <name type="common">Bicoloured deceiver</name>
    <name type="synonym">Laccaria laccata var. bicolor</name>
    <dbReference type="NCBI Taxonomy" id="486041"/>
    <lineage>
        <taxon>Eukaryota</taxon>
        <taxon>Fungi</taxon>
        <taxon>Dikarya</taxon>
        <taxon>Basidiomycota</taxon>
        <taxon>Agaricomycotina</taxon>
        <taxon>Agaricomycetes</taxon>
        <taxon>Agaricomycetidae</taxon>
        <taxon>Agaricales</taxon>
        <taxon>Agaricineae</taxon>
        <taxon>Hydnangiaceae</taxon>
        <taxon>Laccaria</taxon>
    </lineage>
</organism>
<dbReference type="Gene3D" id="3.40.50.10090">
    <property type="match status" value="2"/>
</dbReference>
<keyword evidence="3" id="KW-1185">Reference proteome</keyword>
<dbReference type="Proteomes" id="UP000001194">
    <property type="component" value="Unassembled WGS sequence"/>
</dbReference>
<dbReference type="GeneID" id="6075304"/>
<dbReference type="InterPro" id="IPR036108">
    <property type="entry name" value="4pyrrol_syn_uPrphyn_synt_sf"/>
</dbReference>
<dbReference type="GO" id="GO:0006780">
    <property type="term" value="P:uroporphyrinogen III biosynthetic process"/>
    <property type="evidence" value="ECO:0007669"/>
    <property type="project" value="InterPro"/>
</dbReference>
<dbReference type="InParanoid" id="B0D799"/>
<dbReference type="FunCoup" id="B0D799">
    <property type="interactions" value="268"/>
</dbReference>
<dbReference type="CDD" id="cd06578">
    <property type="entry name" value="HemD"/>
    <property type="match status" value="1"/>
</dbReference>
<dbReference type="AlphaFoldDB" id="B0D799"/>
<dbReference type="OrthoDB" id="5595751at2759"/>
<dbReference type="InterPro" id="IPR003754">
    <property type="entry name" value="4pyrrol_synth_uPrphyn_synth"/>
</dbReference>
<dbReference type="UniPathway" id="UPA00251">
    <property type="reaction ID" value="UER00320"/>
</dbReference>
<gene>
    <name evidence="2" type="ORF">LACBIDRAFT_318859</name>
</gene>
<dbReference type="Pfam" id="PF02602">
    <property type="entry name" value="HEM4"/>
    <property type="match status" value="1"/>
</dbReference>
<dbReference type="PANTHER" id="PTHR12390:SF0">
    <property type="entry name" value="UROPORPHYRINOGEN-III SYNTHASE"/>
    <property type="match status" value="1"/>
</dbReference>
<dbReference type="GO" id="GO:0006782">
    <property type="term" value="P:protoporphyrinogen IX biosynthetic process"/>
    <property type="evidence" value="ECO:0007669"/>
    <property type="project" value="UniProtKB-UniPathway"/>
</dbReference>
<dbReference type="SUPFAM" id="SSF69618">
    <property type="entry name" value="HemD-like"/>
    <property type="match status" value="1"/>
</dbReference>
<name>B0D799_LACBS</name>